<organism evidence="1">
    <name type="scientific">Anguilla anguilla</name>
    <name type="common">European freshwater eel</name>
    <name type="synonym">Muraena anguilla</name>
    <dbReference type="NCBI Taxonomy" id="7936"/>
    <lineage>
        <taxon>Eukaryota</taxon>
        <taxon>Metazoa</taxon>
        <taxon>Chordata</taxon>
        <taxon>Craniata</taxon>
        <taxon>Vertebrata</taxon>
        <taxon>Euteleostomi</taxon>
        <taxon>Actinopterygii</taxon>
        <taxon>Neopterygii</taxon>
        <taxon>Teleostei</taxon>
        <taxon>Anguilliformes</taxon>
        <taxon>Anguillidae</taxon>
        <taxon>Anguilla</taxon>
    </lineage>
</organism>
<accession>A0A0E9Q8T8</accession>
<proteinExistence type="predicted"/>
<name>A0A0E9Q8T8_ANGAN</name>
<evidence type="ECO:0000313" key="1">
    <source>
        <dbReference type="EMBL" id="JAH13179.1"/>
    </source>
</evidence>
<dbReference type="AlphaFoldDB" id="A0A0E9Q8T8"/>
<protein>
    <submittedName>
        <fullName evidence="1">Uncharacterized protein</fullName>
    </submittedName>
</protein>
<dbReference type="EMBL" id="GBXM01095398">
    <property type="protein sequence ID" value="JAH13179.1"/>
    <property type="molecule type" value="Transcribed_RNA"/>
</dbReference>
<sequence>MLIVTCKTFEASNEAMCSQLLPKFLANQIVNMCRKQEFL</sequence>
<reference evidence="1" key="2">
    <citation type="journal article" date="2015" name="Fish Shellfish Immunol.">
        <title>Early steps in the European eel (Anguilla anguilla)-Vibrio vulnificus interaction in the gills: Role of the RtxA13 toxin.</title>
        <authorList>
            <person name="Callol A."/>
            <person name="Pajuelo D."/>
            <person name="Ebbesson L."/>
            <person name="Teles M."/>
            <person name="MacKenzie S."/>
            <person name="Amaro C."/>
        </authorList>
    </citation>
    <scope>NUCLEOTIDE SEQUENCE</scope>
</reference>
<reference evidence="1" key="1">
    <citation type="submission" date="2014-11" db="EMBL/GenBank/DDBJ databases">
        <authorList>
            <person name="Amaro Gonzalez C."/>
        </authorList>
    </citation>
    <scope>NUCLEOTIDE SEQUENCE</scope>
</reference>